<name>A0ABS1H0K8_9PSED</name>
<sequence length="267" mass="29829">MKKDKSKELLVKFKNDLFKVGYKSCRTEQKNNETSYTTFIEYSFKKAIEYLNLYSVIGGDVFVQDAEVETHKGIQSNAELDDLFSTYCQLVGCHRPFTDLFSMLHEELLLSGKRGEGLGRFYSPPSFADGIVELMPIKNSYKTVGDICSGTGSLKLAGLKRLATENPDALGCLSIVLTDIDELACKVAFIQIAVNMIVNRTQIGSVKMFRCNLITEWRTAGTLMVRYKAPDSVIRRALKARRVKTFNEVIARVKGGYQAPTNALATC</sequence>
<evidence type="ECO:0008006" key="3">
    <source>
        <dbReference type="Google" id="ProtNLM"/>
    </source>
</evidence>
<evidence type="ECO:0000313" key="1">
    <source>
        <dbReference type="EMBL" id="MBK3462660.1"/>
    </source>
</evidence>
<accession>A0ABS1H0K8</accession>
<dbReference type="InterPro" id="IPR029063">
    <property type="entry name" value="SAM-dependent_MTases_sf"/>
</dbReference>
<dbReference type="Proteomes" id="UP000620382">
    <property type="component" value="Unassembled WGS sequence"/>
</dbReference>
<comment type="caution">
    <text evidence="1">The sequence shown here is derived from an EMBL/GenBank/DDBJ whole genome shotgun (WGS) entry which is preliminary data.</text>
</comment>
<gene>
    <name evidence="1" type="ORF">JJD71_26695</name>
</gene>
<dbReference type="EMBL" id="JAENSR010000009">
    <property type="protein sequence ID" value="MBK3462660.1"/>
    <property type="molecule type" value="Genomic_DNA"/>
</dbReference>
<reference evidence="1 2" key="1">
    <citation type="submission" date="2021-01" db="EMBL/GenBank/DDBJ databases">
        <title>Antibiotic resistance and phylogeny of Pseudomonas spp. isolated over three decades from chicken meat in the Norwegian food chain.</title>
        <authorList>
            <person name="Moen B."/>
        </authorList>
    </citation>
    <scope>NUCLEOTIDE SEQUENCE [LARGE SCALE GENOMIC DNA]</scope>
    <source>
        <strain evidence="1 2">MF6766</strain>
    </source>
</reference>
<dbReference type="SUPFAM" id="SSF53335">
    <property type="entry name" value="S-adenosyl-L-methionine-dependent methyltransferases"/>
    <property type="match status" value="1"/>
</dbReference>
<proteinExistence type="predicted"/>
<dbReference type="Gene3D" id="3.40.50.150">
    <property type="entry name" value="Vaccinia Virus protein VP39"/>
    <property type="match status" value="1"/>
</dbReference>
<organism evidence="1 2">
    <name type="scientific">Pseudomonas haemolytica</name>
    <dbReference type="NCBI Taxonomy" id="2600065"/>
    <lineage>
        <taxon>Bacteria</taxon>
        <taxon>Pseudomonadati</taxon>
        <taxon>Pseudomonadota</taxon>
        <taxon>Gammaproteobacteria</taxon>
        <taxon>Pseudomonadales</taxon>
        <taxon>Pseudomonadaceae</taxon>
        <taxon>Pseudomonas</taxon>
    </lineage>
</organism>
<protein>
    <recommendedName>
        <fullName evidence="3">N-6 DNA methylase</fullName>
    </recommendedName>
</protein>
<keyword evidence="2" id="KW-1185">Reference proteome</keyword>
<evidence type="ECO:0000313" key="2">
    <source>
        <dbReference type="Proteomes" id="UP000620382"/>
    </source>
</evidence>
<dbReference type="RefSeq" id="WP_200657696.1">
    <property type="nucleotide sequence ID" value="NZ_JAENSR010000009.1"/>
</dbReference>